<dbReference type="InterPro" id="IPR034139">
    <property type="entry name" value="TOPRIM_OLD"/>
</dbReference>
<dbReference type="InterPro" id="IPR051396">
    <property type="entry name" value="Bact_Antivir_Def_Nuclease"/>
</dbReference>
<dbReference type="AlphaFoldDB" id="A0A7T5VBW5"/>
<feature type="domain" description="OLD protein-like TOPRIM" evidence="2">
    <location>
        <begin position="423"/>
        <end position="487"/>
    </location>
</feature>
<sequence>MKLTHVTIHNFRGILDASMNLHSYGLLVGANNAGKSTIIDGIRAFYEKDGFKFKKDCDFPFKGAADQESWVELTFALSDQEHDSLKDEYKTANKDLKVRKYFQTSERLHDGKNATGSIVGYKSDDTLSKEPFYGAKNVQSGKFGDLIYIPAISKVDEHTKLSGPSALRDLITNIMSDVVEKSEAYKALTESVTTFAGSVRSVETEDNRSLSNFENDLNELLAPWQTNFNLKFTTPSTAEIIKSMLGWDIRDNYHEKSQGVEYFGSGFQRHFIYSLIQLGAKYVPQKTSKKAKDFTPSLNLVLFEEPEAFLHPPQQDDLARSLIKVSETEDWQIVCSTHSAHFVSRNAIRIPAIIRAQRINGIVSTFQVGQDQWDDIIDANKAIEKVADKYSKVKKNMQADDLKPEMEAVKYFLWLNPDRAGLFFAQKVLLVEGPSETALINRLLDDSKLVIPQGTYVLDCLGKYNIHRFMSLLSALGVTHAVLHDDDENKNEHQELNQLISDSKHDHFTNAIVTIQKDLETALNVTPPGSPHRKPQHLLYCYAANQIADDKLKNFCDLVQSCFTVQKGKP</sequence>
<evidence type="ECO:0000313" key="3">
    <source>
        <dbReference type="EMBL" id="QQG65012.1"/>
    </source>
</evidence>
<evidence type="ECO:0000259" key="2">
    <source>
        <dbReference type="Pfam" id="PF20469"/>
    </source>
</evidence>
<accession>A0A7T5VBW5</accession>
<dbReference type="InterPro" id="IPR041685">
    <property type="entry name" value="AAA_GajA/Old/RecF-like"/>
</dbReference>
<evidence type="ECO:0000313" key="4">
    <source>
        <dbReference type="Proteomes" id="UP000596092"/>
    </source>
</evidence>
<reference evidence="3 4" key="1">
    <citation type="submission" date="2020-05" db="EMBL/GenBank/DDBJ databases">
        <title>Complete genome of Desulfobulbus oligotrophicus.</title>
        <authorList>
            <person name="Podar M."/>
        </authorList>
    </citation>
    <scope>NUCLEOTIDE SEQUENCE [LARGE SCALE GENOMIC DNA]</scope>
    <source>
        <strain evidence="3 4">Prop6</strain>
    </source>
</reference>
<protein>
    <submittedName>
        <fullName evidence="3">AAA family ATPase</fullName>
    </submittedName>
</protein>
<dbReference type="Gene3D" id="3.40.50.300">
    <property type="entry name" value="P-loop containing nucleotide triphosphate hydrolases"/>
    <property type="match status" value="1"/>
</dbReference>
<proteinExistence type="predicted"/>
<feature type="domain" description="Endonuclease GajA/Old nuclease/RecF-like AAA" evidence="1">
    <location>
        <begin position="85"/>
        <end position="343"/>
    </location>
</feature>
<gene>
    <name evidence="3" type="ORF">HP555_03580</name>
</gene>
<keyword evidence="4" id="KW-1185">Reference proteome</keyword>
<dbReference type="KEGG" id="dog:HP555_03580"/>
<dbReference type="PANTHER" id="PTHR43581">
    <property type="entry name" value="ATP/GTP PHOSPHATASE"/>
    <property type="match status" value="1"/>
</dbReference>
<dbReference type="InterPro" id="IPR027417">
    <property type="entry name" value="P-loop_NTPase"/>
</dbReference>
<dbReference type="CDD" id="cd01026">
    <property type="entry name" value="TOPRIM_OLD"/>
    <property type="match status" value="1"/>
</dbReference>
<dbReference type="Pfam" id="PF20469">
    <property type="entry name" value="OLD-like_TOPRIM"/>
    <property type="match status" value="1"/>
</dbReference>
<dbReference type="Pfam" id="PF13175">
    <property type="entry name" value="AAA_15"/>
    <property type="match status" value="1"/>
</dbReference>
<dbReference type="Proteomes" id="UP000596092">
    <property type="component" value="Chromosome"/>
</dbReference>
<dbReference type="EMBL" id="CP054140">
    <property type="protein sequence ID" value="QQG65012.1"/>
    <property type="molecule type" value="Genomic_DNA"/>
</dbReference>
<evidence type="ECO:0000259" key="1">
    <source>
        <dbReference type="Pfam" id="PF13175"/>
    </source>
</evidence>
<organism evidence="3 4">
    <name type="scientific">Desulfobulbus oligotrophicus</name>
    <dbReference type="NCBI Taxonomy" id="1909699"/>
    <lineage>
        <taxon>Bacteria</taxon>
        <taxon>Pseudomonadati</taxon>
        <taxon>Thermodesulfobacteriota</taxon>
        <taxon>Desulfobulbia</taxon>
        <taxon>Desulfobulbales</taxon>
        <taxon>Desulfobulbaceae</taxon>
        <taxon>Desulfobulbus</taxon>
    </lineage>
</organism>
<dbReference type="RefSeq" id="WP_199263828.1">
    <property type="nucleotide sequence ID" value="NZ_CP054140.1"/>
</dbReference>
<dbReference type="SUPFAM" id="SSF52540">
    <property type="entry name" value="P-loop containing nucleoside triphosphate hydrolases"/>
    <property type="match status" value="1"/>
</dbReference>
<name>A0A7T5VBW5_9BACT</name>
<dbReference type="PANTHER" id="PTHR43581:SF4">
    <property type="entry name" value="ATP_GTP PHOSPHATASE"/>
    <property type="match status" value="1"/>
</dbReference>